<dbReference type="Proteomes" id="UP000182975">
    <property type="component" value="Unassembled WGS sequence"/>
</dbReference>
<keyword evidence="3" id="KW-1185">Reference proteome</keyword>
<dbReference type="SUPFAM" id="SSF64376">
    <property type="entry name" value="YlxR-like"/>
    <property type="match status" value="1"/>
</dbReference>
<dbReference type="InterPro" id="IPR007393">
    <property type="entry name" value="YlxR_dom"/>
</dbReference>
<protein>
    <recommendedName>
        <fullName evidence="1">YlxR domain-containing protein</fullName>
    </recommendedName>
</protein>
<evidence type="ECO:0000313" key="2">
    <source>
        <dbReference type="EMBL" id="SEO77150.1"/>
    </source>
</evidence>
<dbReference type="RefSeq" id="WP_240480559.1">
    <property type="nucleotide sequence ID" value="NZ_CP011402.1"/>
</dbReference>
<dbReference type="PANTHER" id="PTHR34215">
    <property type="entry name" value="BLL0784 PROTEIN"/>
    <property type="match status" value="1"/>
</dbReference>
<organism evidence="2 3">
    <name type="scientific">Denitrobacterium detoxificans</name>
    <dbReference type="NCBI Taxonomy" id="79604"/>
    <lineage>
        <taxon>Bacteria</taxon>
        <taxon>Bacillati</taxon>
        <taxon>Actinomycetota</taxon>
        <taxon>Coriobacteriia</taxon>
        <taxon>Eggerthellales</taxon>
        <taxon>Eggerthellaceae</taxon>
        <taxon>Denitrobacterium</taxon>
    </lineage>
</organism>
<dbReference type="Pfam" id="PF04296">
    <property type="entry name" value="YlxR"/>
    <property type="match status" value="1"/>
</dbReference>
<dbReference type="AlphaFoldDB" id="A0A1H8SEI2"/>
<accession>A0A1H8SEI2</accession>
<dbReference type="EMBL" id="FOEC01000006">
    <property type="protein sequence ID" value="SEO77150.1"/>
    <property type="molecule type" value="Genomic_DNA"/>
</dbReference>
<dbReference type="Gene3D" id="3.30.1230.10">
    <property type="entry name" value="YlxR-like"/>
    <property type="match status" value="1"/>
</dbReference>
<dbReference type="NCBIfam" id="NF047356">
    <property type="entry name" value="RNA_bind_RnpM"/>
    <property type="match status" value="1"/>
</dbReference>
<dbReference type="PANTHER" id="PTHR34215:SF1">
    <property type="entry name" value="YLXR DOMAIN-CONTAINING PROTEIN"/>
    <property type="match status" value="1"/>
</dbReference>
<feature type="domain" description="YlxR" evidence="1">
    <location>
        <begin position="16"/>
        <end position="84"/>
    </location>
</feature>
<evidence type="ECO:0000259" key="1">
    <source>
        <dbReference type="Pfam" id="PF04296"/>
    </source>
</evidence>
<sequence length="101" mass="10815">MGQNGNMQTAGAKRVRTCIACGAQQGKNSLYRVVRSPEGAVSFDATGRASGRGAYVCSAACLDRACKTKRLDRALKMKVSDQDLARVVADMRDAISRSEVM</sequence>
<dbReference type="STRING" id="79604.AAY81_06175"/>
<gene>
    <name evidence="2" type="ORF">SAMN02910314_01149</name>
</gene>
<evidence type="ECO:0000313" key="3">
    <source>
        <dbReference type="Proteomes" id="UP000182975"/>
    </source>
</evidence>
<proteinExistence type="predicted"/>
<reference evidence="3" key="1">
    <citation type="submission" date="2016-10" db="EMBL/GenBank/DDBJ databases">
        <authorList>
            <person name="Varghese N."/>
        </authorList>
    </citation>
    <scope>NUCLEOTIDE SEQUENCE [LARGE SCALE GENOMIC DNA]</scope>
    <source>
        <strain evidence="3">DSM 21843</strain>
    </source>
</reference>
<name>A0A1H8SEI2_9ACTN</name>
<dbReference type="InterPro" id="IPR035931">
    <property type="entry name" value="YlxR-like_sf"/>
</dbReference>
<dbReference type="InterPro" id="IPR037465">
    <property type="entry name" value="YlxR"/>
</dbReference>